<gene>
    <name evidence="1" type="ORF">MAR_032974</name>
</gene>
<dbReference type="PANTHER" id="PTHR46601">
    <property type="entry name" value="ULP_PROTEASE DOMAIN-CONTAINING PROTEIN"/>
    <property type="match status" value="1"/>
</dbReference>
<sequence length="235" mass="26747">MLEQETGDETTELEQFEYVTVSSKGSQVRKKTDADKKDDKCERDVLGLHGRGTSLNTLQQIFTRMIVRSFMTSLRIIGKIAGNDELQSSYFQRTEVTIHVSILYRFALLGIDGVDSTEESPNIVTEQFIVFSKQNHEIQEMIHQYLTSISYPVDTMHEFTDDQGYIICSLGPQDAAGGYIKRQIDLAILRGNVVINTAKDVYQYACDNLEVTSNLLTSARRIFRFVETSQARMVY</sequence>
<protein>
    <submittedName>
        <fullName evidence="1">Uncharacterized protein</fullName>
    </submittedName>
</protein>
<organism evidence="1 2">
    <name type="scientific">Mya arenaria</name>
    <name type="common">Soft-shell clam</name>
    <dbReference type="NCBI Taxonomy" id="6604"/>
    <lineage>
        <taxon>Eukaryota</taxon>
        <taxon>Metazoa</taxon>
        <taxon>Spiralia</taxon>
        <taxon>Lophotrochozoa</taxon>
        <taxon>Mollusca</taxon>
        <taxon>Bivalvia</taxon>
        <taxon>Autobranchia</taxon>
        <taxon>Heteroconchia</taxon>
        <taxon>Euheterodonta</taxon>
        <taxon>Imparidentia</taxon>
        <taxon>Neoheterodontei</taxon>
        <taxon>Myida</taxon>
        <taxon>Myoidea</taxon>
        <taxon>Myidae</taxon>
        <taxon>Mya</taxon>
    </lineage>
</organism>
<dbReference type="PANTHER" id="PTHR46601:SF1">
    <property type="entry name" value="ADF-H DOMAIN-CONTAINING PROTEIN"/>
    <property type="match status" value="1"/>
</dbReference>
<keyword evidence="2" id="KW-1185">Reference proteome</keyword>
<reference evidence="1" key="1">
    <citation type="submission" date="2022-11" db="EMBL/GenBank/DDBJ databases">
        <title>Centuries of genome instability and evolution in soft-shell clam transmissible cancer (bioRxiv).</title>
        <authorList>
            <person name="Hart S.F.M."/>
            <person name="Yonemitsu M.A."/>
            <person name="Giersch R.M."/>
            <person name="Beal B.F."/>
            <person name="Arriagada G."/>
            <person name="Davis B.W."/>
            <person name="Ostrander E.A."/>
            <person name="Goff S.P."/>
            <person name="Metzger M.J."/>
        </authorList>
    </citation>
    <scope>NUCLEOTIDE SEQUENCE</scope>
    <source>
        <strain evidence="1">MELC-2E11</strain>
        <tissue evidence="1">Siphon/mantle</tissue>
    </source>
</reference>
<evidence type="ECO:0000313" key="1">
    <source>
        <dbReference type="EMBL" id="WAR30432.1"/>
    </source>
</evidence>
<dbReference type="Proteomes" id="UP001164746">
    <property type="component" value="Chromosome 17"/>
</dbReference>
<proteinExistence type="predicted"/>
<evidence type="ECO:0000313" key="2">
    <source>
        <dbReference type="Proteomes" id="UP001164746"/>
    </source>
</evidence>
<accession>A0ABY7GAT0</accession>
<dbReference type="EMBL" id="CP111028">
    <property type="protein sequence ID" value="WAR30432.1"/>
    <property type="molecule type" value="Genomic_DNA"/>
</dbReference>
<name>A0ABY7GAT0_MYAAR</name>